<keyword evidence="4" id="KW-1185">Reference proteome</keyword>
<accession>A0A9P1DCX1</accession>
<evidence type="ECO:0000313" key="3">
    <source>
        <dbReference type="EMBL" id="CAL4794484.1"/>
    </source>
</evidence>
<protein>
    <submittedName>
        <fullName evidence="3">Ultraviolet-B receptor UVR8</fullName>
    </submittedName>
</protein>
<reference evidence="2" key="1">
    <citation type="submission" date="2022-10" db="EMBL/GenBank/DDBJ databases">
        <authorList>
            <person name="Chen Y."/>
            <person name="Dougan E. K."/>
            <person name="Chan C."/>
            <person name="Rhodes N."/>
            <person name="Thang M."/>
        </authorList>
    </citation>
    <scope>NUCLEOTIDE SEQUENCE</scope>
</reference>
<dbReference type="Proteomes" id="UP001152797">
    <property type="component" value="Unassembled WGS sequence"/>
</dbReference>
<proteinExistence type="predicted"/>
<organism evidence="2">
    <name type="scientific">Cladocopium goreaui</name>
    <dbReference type="NCBI Taxonomy" id="2562237"/>
    <lineage>
        <taxon>Eukaryota</taxon>
        <taxon>Sar</taxon>
        <taxon>Alveolata</taxon>
        <taxon>Dinophyceae</taxon>
        <taxon>Suessiales</taxon>
        <taxon>Symbiodiniaceae</taxon>
        <taxon>Cladocopium</taxon>
    </lineage>
</organism>
<dbReference type="EMBL" id="CAMXCT020003984">
    <property type="protein sequence ID" value="CAL1160547.1"/>
    <property type="molecule type" value="Genomic_DNA"/>
</dbReference>
<dbReference type="EMBL" id="CAMXCT010003984">
    <property type="protein sequence ID" value="CAI4007172.1"/>
    <property type="molecule type" value="Genomic_DNA"/>
</dbReference>
<dbReference type="EMBL" id="CAMXCT030003984">
    <property type="protein sequence ID" value="CAL4794484.1"/>
    <property type="molecule type" value="Genomic_DNA"/>
</dbReference>
<dbReference type="OrthoDB" id="443315at2759"/>
<keyword evidence="3" id="KW-0675">Receptor</keyword>
<evidence type="ECO:0000313" key="2">
    <source>
        <dbReference type="EMBL" id="CAI4007172.1"/>
    </source>
</evidence>
<name>A0A9P1DCX1_9DINO</name>
<evidence type="ECO:0000313" key="4">
    <source>
        <dbReference type="Proteomes" id="UP001152797"/>
    </source>
</evidence>
<evidence type="ECO:0000256" key="1">
    <source>
        <dbReference type="SAM" id="MobiDB-lite"/>
    </source>
</evidence>
<sequence length="2007" mass="221006">MSGTRAGILAELVAIREDLVGLADRLDRLQAQVEGLGVEDFELVDGGSVRGLPAGVAAKAAPAPLTSDRERTSAAEQTGRFFVRCLANLPGGDSGRSRVKLQNRLYVVVRSIRGQVFNPVRVLSRFSEARELVTETGVGSNFGDSIFAGFASQWEAKIAVQEVALVAFDDQKGFLVALPASAWDKRVDKRKLKPGTINKVLKVAVGGSTEEDRLQAAEGKTINSWIGWLSEAFVPSISFGEEVATSGFVDRDSGDPCFPFAEALVEAAKDKFQVRHPGEEEVPPDRLTALENQFGQLRGSLEELLKFHRAGGGGGSGYVTAEEVPGGLSKSPPKTAGKVKAKAKVKGPPVGPPPGLGAVHDFPGLDPGTVAAALQAGVPRSQLETISRVTLGRPAKLGDFPAEEEAADGDGSVMEVEQEQEDMPADPMARALVQLTTIVGHLSKKAKLDPLEDALEGLSGSGSVEQPSGLARKHAALIAALKKTFKENPKRIWEIIESNMADEFDLRVSQPNVPGLSFTARGWAEHRSRIMGYARSVRATWTLSGVLDALRNGCVDEARARCCLGLAQLEQESLDHGSFLLAQEFSFEPPAPLSSFQAHALPDVTEMPHTSSRMSLLPEGTSGHALADSRVDEGDPLPGSSTSQPLALFGRGKPESAQSSAQHGAVDKPGSVCPLSSDEGILPEVQLGDDSSARVPKHIPGAGASSIRIWASWSNWHQDLFASSTPFSRFYKAQCSRWLAANSQAVREEDQVWPMPLPYRRFAGKGICDRERGFRRLLNLQVSYLNFLHLGGRSPPSGICGPMPLSSKQKEVVARLRRLSEAWSLLDELHAADMGRTAAKQEKQEQVLGCLTKMCTAAVGDLKKYRLQRSCVTQGHEKDDLGQVIGKMNFGDSVAAQPIVASRVKVDGRPCFDPTPFLDEESHKLFVEPFHQDLHQERDRLHPPRVQIHASTTEKVKLLHLLNRSGRLVFRKVSDVFRGFGNGLFCVSKNLEVDRLILDGRPANLLQVPPDHYILTMASTSALLGVHLKPHEKLLFSGDDLSNFFYMFKVGPQRASRNFLDWAIPTKLVRDFAGFPQDLLGEEFVYACLNSLAMGDSAACAYAQTSHLAMALQCNALDGDSLLTMHGRAPRGSFMGGIIIDDFVIMQKVSWDAQVGDQLLRRRSNMHAMYKRVDLQAHPTKGFDNVDCADFWGANVNGVSGLVRGNIGRAASLCWVTAQIASLGVCSVGLLEVIAGGFVALFCFRRRLMSLLSWIYAVQVGREQSDIITLPMGLVDELWSLVVLCPLAVTDLRASFSEELYMVDASNWGDAVVSACIKGSMHEEIHRHGVSKGCWTKLLSPFKGHLRGKGILPEADELPEGEVAYEEHPVWESAARCLDFSLVWKRRAKSQRHINVGEMRAYLKAEAVAGLRACDQRVPVGGDSQVVIGAVCKGRSASECLNEELRRSLPQLLGNGIYSTPGYVRSAHNPADDPTRGKSLRSPSCYLPQWWIDADLGDFSGIDEFLSSCDLLPEQLAGYDSLAKLNLKEPDLLDKSICSSRHRKQKISVKEKLRSRKASEVSNEVSPSDEPYPWSQEIYDIFLFFGKEQFIFGSDERFPPVQPGFIDLYSGKKGFARACSKLGATWILTVDILDGPQCDLLDGATRIRIEKLLKVGACLCFSAAPICASFSTAITPAVRSPLEPRGIQPIRPGMVKKIADGNSHSQWLALMIRLCISLRISYWVENPDGSYLWRQPEWLELPKGMSRKYFRVDFCTFGTAWRKRTRFLTSCRLRGTKRLCNRQHNHVILRGRSRQKKISMTKLAEPYPKGLCFMLAWAICADLNVLKSGASFSCRCDHRRIGEAKNPGPRQQKPATRDPRRLDQVEMVRPETVAIGSAAWDSFAEWIKESMGQSPAWNLINRWEELEPVVHRRPLPLRMVQAMISLALFWNWTRKFCKQKGDTLFFLWTLLRLQVQCFYAFPSPSLGDAGWAAYMFTAAGLFLEMDEHHCSALLFCIYGCAFCIYEV</sequence>
<comment type="caution">
    <text evidence="2">The sequence shown here is derived from an EMBL/GenBank/DDBJ whole genome shotgun (WGS) entry which is preliminary data.</text>
</comment>
<feature type="region of interest" description="Disordered" evidence="1">
    <location>
        <begin position="607"/>
        <end position="673"/>
    </location>
</feature>
<reference evidence="3 4" key="2">
    <citation type="submission" date="2024-05" db="EMBL/GenBank/DDBJ databases">
        <authorList>
            <person name="Chen Y."/>
            <person name="Shah S."/>
            <person name="Dougan E. K."/>
            <person name="Thang M."/>
            <person name="Chan C."/>
        </authorList>
    </citation>
    <scope>NUCLEOTIDE SEQUENCE [LARGE SCALE GENOMIC DNA]</scope>
</reference>
<gene>
    <name evidence="2" type="ORF">C1SCF055_LOCUS32742</name>
</gene>